<accession>A0A0K9P2U1</accession>
<organism evidence="2 3">
    <name type="scientific">Zostera marina</name>
    <name type="common">Eelgrass</name>
    <dbReference type="NCBI Taxonomy" id="29655"/>
    <lineage>
        <taxon>Eukaryota</taxon>
        <taxon>Viridiplantae</taxon>
        <taxon>Streptophyta</taxon>
        <taxon>Embryophyta</taxon>
        <taxon>Tracheophyta</taxon>
        <taxon>Spermatophyta</taxon>
        <taxon>Magnoliopsida</taxon>
        <taxon>Liliopsida</taxon>
        <taxon>Zosteraceae</taxon>
        <taxon>Zostera</taxon>
    </lineage>
</organism>
<keyword evidence="3" id="KW-1185">Reference proteome</keyword>
<dbReference type="AlphaFoldDB" id="A0A0K9P2U1"/>
<evidence type="ECO:0000313" key="3">
    <source>
        <dbReference type="Proteomes" id="UP000036987"/>
    </source>
</evidence>
<reference evidence="3" key="1">
    <citation type="journal article" date="2016" name="Nature">
        <title>The genome of the seagrass Zostera marina reveals angiosperm adaptation to the sea.</title>
        <authorList>
            <person name="Olsen J.L."/>
            <person name="Rouze P."/>
            <person name="Verhelst B."/>
            <person name="Lin Y.-C."/>
            <person name="Bayer T."/>
            <person name="Collen J."/>
            <person name="Dattolo E."/>
            <person name="De Paoli E."/>
            <person name="Dittami S."/>
            <person name="Maumus F."/>
            <person name="Michel G."/>
            <person name="Kersting A."/>
            <person name="Lauritano C."/>
            <person name="Lohaus R."/>
            <person name="Toepel M."/>
            <person name="Tonon T."/>
            <person name="Vanneste K."/>
            <person name="Amirebrahimi M."/>
            <person name="Brakel J."/>
            <person name="Bostroem C."/>
            <person name="Chovatia M."/>
            <person name="Grimwood J."/>
            <person name="Jenkins J.W."/>
            <person name="Jueterbock A."/>
            <person name="Mraz A."/>
            <person name="Stam W.T."/>
            <person name="Tice H."/>
            <person name="Bornberg-Bauer E."/>
            <person name="Green P.J."/>
            <person name="Pearson G.A."/>
            <person name="Procaccini G."/>
            <person name="Duarte C.M."/>
            <person name="Schmutz J."/>
            <person name="Reusch T.B.H."/>
            <person name="Van de Peer Y."/>
        </authorList>
    </citation>
    <scope>NUCLEOTIDE SEQUENCE [LARGE SCALE GENOMIC DNA]</scope>
    <source>
        <strain evidence="3">cv. Finnish</strain>
    </source>
</reference>
<evidence type="ECO:0000256" key="1">
    <source>
        <dbReference type="SAM" id="MobiDB-lite"/>
    </source>
</evidence>
<proteinExistence type="predicted"/>
<comment type="caution">
    <text evidence="2">The sequence shown here is derived from an EMBL/GenBank/DDBJ whole genome shotgun (WGS) entry which is preliminary data.</text>
</comment>
<dbReference type="Proteomes" id="UP000036987">
    <property type="component" value="Unassembled WGS sequence"/>
</dbReference>
<gene>
    <name evidence="2" type="ORF">ZOSMA_41G01380</name>
</gene>
<protein>
    <submittedName>
        <fullName evidence="2">Uncharacterized protein</fullName>
    </submittedName>
</protein>
<name>A0A0K9P2U1_ZOSMR</name>
<feature type="region of interest" description="Disordered" evidence="1">
    <location>
        <begin position="79"/>
        <end position="105"/>
    </location>
</feature>
<sequence length="194" mass="22418">MKFILDPPLLRRRRRNPLHCRRRRLLLRSNAGQGKSADIKWSMKRTRTKRRPLQSTLTELGEARFHDYLAHFLGSTSTVTNQQRTTDEQRGDGGGDLQKKKRSTVFRSDHVHDKLQENEVLENEASLGLIAFYKANLIKIDSPDPSYSFQLQWGDFSVAIEVSEERARSIDEENVLSEQMIAGQENEDKLLLQP</sequence>
<dbReference type="EMBL" id="LFYR01001258">
    <property type="protein sequence ID" value="KMZ63294.1"/>
    <property type="molecule type" value="Genomic_DNA"/>
</dbReference>
<evidence type="ECO:0000313" key="2">
    <source>
        <dbReference type="EMBL" id="KMZ63294.1"/>
    </source>
</evidence>